<dbReference type="Gene3D" id="2.40.30.10">
    <property type="entry name" value="Translation factors"/>
    <property type="match status" value="1"/>
</dbReference>
<dbReference type="GO" id="GO:0016491">
    <property type="term" value="F:oxidoreductase activity"/>
    <property type="evidence" value="ECO:0007669"/>
    <property type="project" value="InterPro"/>
</dbReference>
<dbReference type="PANTHER" id="PTHR47354:SF5">
    <property type="entry name" value="PROTEIN RFBI"/>
    <property type="match status" value="1"/>
</dbReference>
<dbReference type="EMBL" id="PIYS01000002">
    <property type="protein sequence ID" value="PKF73131.1"/>
    <property type="molecule type" value="Genomic_DNA"/>
</dbReference>
<evidence type="ECO:0000313" key="6">
    <source>
        <dbReference type="Proteomes" id="UP000242861"/>
    </source>
</evidence>
<dbReference type="Proteomes" id="UP000242861">
    <property type="component" value="Unassembled WGS sequence"/>
</dbReference>
<keyword evidence="1" id="KW-0408">Iron</keyword>
<dbReference type="InterPro" id="IPR001709">
    <property type="entry name" value="Flavoprot_Pyr_Nucl_cyt_Rdtase"/>
</dbReference>
<reference evidence="6" key="1">
    <citation type="submission" date="2017-12" db="EMBL/GenBank/DDBJ databases">
        <authorList>
            <person name="Yu X.-Y."/>
        </authorList>
    </citation>
    <scope>NUCLEOTIDE SEQUENCE [LARGE SCALE GENOMIC DNA]</scope>
    <source>
        <strain evidence="6">ZYSR67-Z</strain>
    </source>
</reference>
<evidence type="ECO:0000259" key="3">
    <source>
        <dbReference type="PROSITE" id="PS51085"/>
    </source>
</evidence>
<evidence type="ECO:0000259" key="4">
    <source>
        <dbReference type="PROSITE" id="PS51384"/>
    </source>
</evidence>
<dbReference type="PANTHER" id="PTHR47354">
    <property type="entry name" value="NADH OXIDOREDUCTASE HCR"/>
    <property type="match status" value="1"/>
</dbReference>
<keyword evidence="1" id="KW-0479">Metal-binding</keyword>
<feature type="domain" description="2Fe-2S ferredoxin-type" evidence="3">
    <location>
        <begin position="11"/>
        <end position="99"/>
    </location>
</feature>
<sequence length="333" mass="35948">MFAFLRRAQPSQAQVNQQSIQVAPGESLLQAALRHGLDFPHGCRVGACASCKCQLRAGQVRELTDSSYVLSAAERAAGYILACQSVPQGDIRVSLAEPMRQVAGKITGQRALTRDIMHLQVQLAEPLDYRGGQYAELCLDSLPGVWRCYSFASPASPDGQVSFFIRRLANGRFSARLHDDLRGTGLSLRGPRGECYLRAGHGPLLLVAAGSGLAPLLALLQEALADGCQRAVRLLFGARRQDDLYALEQIAQLARQWPGTFSFTPVLSQEPCDSNWRGARGSLLAQLPQPTSSDTQAYLCGPVGLVEDVSQHLQRQGLAAAQIHSDPFSPASD</sequence>
<dbReference type="InterPro" id="IPR006058">
    <property type="entry name" value="2Fe2S_fd_BS"/>
</dbReference>
<evidence type="ECO:0000313" key="5">
    <source>
        <dbReference type="EMBL" id="PKF73131.1"/>
    </source>
</evidence>
<dbReference type="SUPFAM" id="SSF63380">
    <property type="entry name" value="Riboflavin synthase domain-like"/>
    <property type="match status" value="1"/>
</dbReference>
<dbReference type="CDD" id="cd00207">
    <property type="entry name" value="fer2"/>
    <property type="match status" value="1"/>
</dbReference>
<protein>
    <submittedName>
        <fullName evidence="5">Oxidoreductase</fullName>
    </submittedName>
</protein>
<evidence type="ECO:0000256" key="1">
    <source>
        <dbReference type="ARBA" id="ARBA00023014"/>
    </source>
</evidence>
<dbReference type="Gene3D" id="3.10.20.30">
    <property type="match status" value="1"/>
</dbReference>
<dbReference type="InterPro" id="IPR036010">
    <property type="entry name" value="2Fe-2S_ferredoxin-like_sf"/>
</dbReference>
<dbReference type="InterPro" id="IPR050415">
    <property type="entry name" value="MRET"/>
</dbReference>
<dbReference type="InterPro" id="IPR001433">
    <property type="entry name" value="OxRdtase_FAD/NAD-bd"/>
</dbReference>
<dbReference type="InterPro" id="IPR001041">
    <property type="entry name" value="2Fe-2S_ferredoxin-type"/>
</dbReference>
<dbReference type="SUPFAM" id="SSF52343">
    <property type="entry name" value="Ferredoxin reductase-like, C-terminal NADP-linked domain"/>
    <property type="match status" value="1"/>
</dbReference>
<dbReference type="PROSITE" id="PS51085">
    <property type="entry name" value="2FE2S_FER_2"/>
    <property type="match status" value="1"/>
</dbReference>
<dbReference type="PRINTS" id="PR00410">
    <property type="entry name" value="PHEHYDRXLASE"/>
</dbReference>
<comment type="caution">
    <text evidence="5">The sequence shown here is derived from an EMBL/GenBank/DDBJ whole genome shotgun (WGS) entry which is preliminary data.</text>
</comment>
<proteinExistence type="predicted"/>
<organism evidence="5 6">
    <name type="scientific">Pseudomonas fluvialis</name>
    <dbReference type="NCBI Taxonomy" id="1793966"/>
    <lineage>
        <taxon>Bacteria</taxon>
        <taxon>Pseudomonadati</taxon>
        <taxon>Pseudomonadota</taxon>
        <taxon>Gammaproteobacteria</taxon>
        <taxon>Pseudomonadales</taxon>
        <taxon>Pseudomonadaceae</taxon>
        <taxon>Pseudomonas</taxon>
    </lineage>
</organism>
<dbReference type="SUPFAM" id="SSF54292">
    <property type="entry name" value="2Fe-2S ferredoxin-like"/>
    <property type="match status" value="1"/>
</dbReference>
<dbReference type="Pfam" id="PF00175">
    <property type="entry name" value="NAD_binding_1"/>
    <property type="match status" value="1"/>
</dbReference>
<dbReference type="InterPro" id="IPR017927">
    <property type="entry name" value="FAD-bd_FR_type"/>
</dbReference>
<feature type="domain" description="FAD-binding FR-type" evidence="4">
    <location>
        <begin position="99"/>
        <end position="198"/>
    </location>
</feature>
<dbReference type="InterPro" id="IPR008333">
    <property type="entry name" value="Cbr1-like_FAD-bd_dom"/>
</dbReference>
<name>A0A2I0CUD8_9PSED</name>
<dbReference type="InterPro" id="IPR017938">
    <property type="entry name" value="Riboflavin_synthase-like_b-brl"/>
</dbReference>
<dbReference type="PROSITE" id="PS00197">
    <property type="entry name" value="2FE2S_FER_1"/>
    <property type="match status" value="1"/>
</dbReference>
<dbReference type="RefSeq" id="WP_101192470.1">
    <property type="nucleotide sequence ID" value="NZ_PIYS01000002.1"/>
</dbReference>
<dbReference type="Pfam" id="PF00970">
    <property type="entry name" value="FAD_binding_6"/>
    <property type="match status" value="1"/>
</dbReference>
<dbReference type="PROSITE" id="PS51384">
    <property type="entry name" value="FAD_FR"/>
    <property type="match status" value="1"/>
</dbReference>
<gene>
    <name evidence="5" type="ORF">CW360_01330</name>
</gene>
<dbReference type="Gene3D" id="3.40.50.80">
    <property type="entry name" value="Nucleotide-binding domain of ferredoxin-NADP reductase (FNR) module"/>
    <property type="match status" value="1"/>
</dbReference>
<dbReference type="AlphaFoldDB" id="A0A2I0CUD8"/>
<accession>A0A2I0CUD8</accession>
<dbReference type="InterPro" id="IPR012675">
    <property type="entry name" value="Beta-grasp_dom_sf"/>
</dbReference>
<evidence type="ECO:0000256" key="2">
    <source>
        <dbReference type="ARBA" id="ARBA00034078"/>
    </source>
</evidence>
<comment type="cofactor">
    <cofactor evidence="2">
        <name>[2Fe-2S] cluster</name>
        <dbReference type="ChEBI" id="CHEBI:190135"/>
    </cofactor>
</comment>
<dbReference type="Pfam" id="PF00111">
    <property type="entry name" value="Fer2"/>
    <property type="match status" value="1"/>
</dbReference>
<dbReference type="InterPro" id="IPR039261">
    <property type="entry name" value="FNR_nucleotide-bd"/>
</dbReference>
<keyword evidence="1" id="KW-0411">Iron-sulfur</keyword>
<dbReference type="GO" id="GO:0051537">
    <property type="term" value="F:2 iron, 2 sulfur cluster binding"/>
    <property type="evidence" value="ECO:0007669"/>
    <property type="project" value="InterPro"/>
</dbReference>
<dbReference type="PRINTS" id="PR00371">
    <property type="entry name" value="FPNCR"/>
</dbReference>